<name>A0A1K1NFS2_9FLAO</name>
<dbReference type="AlphaFoldDB" id="A0A1K1NFS2"/>
<protein>
    <recommendedName>
        <fullName evidence="3">Cell envelope biogenesis protein OmpA</fullName>
    </recommendedName>
</protein>
<proteinExistence type="predicted"/>
<dbReference type="STRING" id="1150368.SAMN02927921_01250"/>
<sequence length="278" mass="32290">MFMMNENDKLNILKDILLTDDREYAETIANKIKALEEVLHTRSELAGKVDPIIDSKLEEFIEEIPKTLGPTITETLKIEIKNSKDQVVEALYPIMGRMIKKYVWQEIKLLSEQVSSQVENSFSLAAWKRRLKSWITGVKEHDLILSELGDVSIEQVFVIEKNSGILLGNYAKRETIDKEMFSGMLTAIKSFVEDAFRQKAQNLELIEYELYHIHIQSFVSYYIAVVVSGQYNTPLKNKLQDTIFKFSENFLSLMLYNPEITQDDIVNELNFYFNDDHI</sequence>
<gene>
    <name evidence="1" type="ORF">SAMN02927921_01250</name>
</gene>
<evidence type="ECO:0008006" key="3">
    <source>
        <dbReference type="Google" id="ProtNLM"/>
    </source>
</evidence>
<evidence type="ECO:0000313" key="1">
    <source>
        <dbReference type="EMBL" id="SFW34187.1"/>
    </source>
</evidence>
<dbReference type="EMBL" id="FPJE01000005">
    <property type="protein sequence ID" value="SFW34187.1"/>
    <property type="molecule type" value="Genomic_DNA"/>
</dbReference>
<reference evidence="1 2" key="1">
    <citation type="submission" date="2016-11" db="EMBL/GenBank/DDBJ databases">
        <authorList>
            <person name="Jaros S."/>
            <person name="Januszkiewicz K."/>
            <person name="Wedrychowicz H."/>
        </authorList>
    </citation>
    <scope>NUCLEOTIDE SEQUENCE [LARGE SCALE GENOMIC DNA]</scope>
    <source>
        <strain evidence="1 2">CGMCC 1.12145</strain>
    </source>
</reference>
<accession>A0A1K1NFS2</accession>
<keyword evidence="2" id="KW-1185">Reference proteome</keyword>
<evidence type="ECO:0000313" key="2">
    <source>
        <dbReference type="Proteomes" id="UP000182248"/>
    </source>
</evidence>
<organism evidence="1 2">
    <name type="scientific">Sinomicrobium oceani</name>
    <dbReference type="NCBI Taxonomy" id="1150368"/>
    <lineage>
        <taxon>Bacteria</taxon>
        <taxon>Pseudomonadati</taxon>
        <taxon>Bacteroidota</taxon>
        <taxon>Flavobacteriia</taxon>
        <taxon>Flavobacteriales</taxon>
        <taxon>Flavobacteriaceae</taxon>
        <taxon>Sinomicrobium</taxon>
    </lineage>
</organism>
<dbReference type="Proteomes" id="UP000182248">
    <property type="component" value="Unassembled WGS sequence"/>
</dbReference>